<feature type="compositionally biased region" description="Low complexity" evidence="2">
    <location>
        <begin position="235"/>
        <end position="263"/>
    </location>
</feature>
<feature type="compositionally biased region" description="Polar residues" evidence="2">
    <location>
        <begin position="794"/>
        <end position="808"/>
    </location>
</feature>
<feature type="compositionally biased region" description="Low complexity" evidence="2">
    <location>
        <begin position="455"/>
        <end position="475"/>
    </location>
</feature>
<feature type="compositionally biased region" description="Basic and acidic residues" evidence="2">
    <location>
        <begin position="867"/>
        <end position="879"/>
    </location>
</feature>
<protein>
    <recommendedName>
        <fullName evidence="5">Chromo domain-containing protein</fullName>
    </recommendedName>
</protein>
<feature type="compositionally biased region" description="Polar residues" evidence="2">
    <location>
        <begin position="444"/>
        <end position="454"/>
    </location>
</feature>
<dbReference type="STRING" id="1745343.A0A2J6Q655"/>
<feature type="coiled-coil region" evidence="1">
    <location>
        <begin position="1440"/>
        <end position="1599"/>
    </location>
</feature>
<dbReference type="PANTHER" id="PTHR48125">
    <property type="entry name" value="LP07818P1"/>
    <property type="match status" value="1"/>
</dbReference>
<evidence type="ECO:0000256" key="1">
    <source>
        <dbReference type="SAM" id="Coils"/>
    </source>
</evidence>
<dbReference type="OrthoDB" id="3647690at2759"/>
<feature type="compositionally biased region" description="Polar residues" evidence="2">
    <location>
        <begin position="353"/>
        <end position="384"/>
    </location>
</feature>
<keyword evidence="4" id="KW-1185">Reference proteome</keyword>
<feature type="compositionally biased region" description="Polar residues" evidence="2">
    <location>
        <begin position="285"/>
        <end position="321"/>
    </location>
</feature>
<feature type="compositionally biased region" description="Polar residues" evidence="2">
    <location>
        <begin position="735"/>
        <end position="768"/>
    </location>
</feature>
<feature type="compositionally biased region" description="Low complexity" evidence="2">
    <location>
        <begin position="564"/>
        <end position="599"/>
    </location>
</feature>
<dbReference type="PANTHER" id="PTHR48125:SF10">
    <property type="entry name" value="OS12G0136300 PROTEIN"/>
    <property type="match status" value="1"/>
</dbReference>
<name>A0A2J6Q655_9HELO</name>
<feature type="compositionally biased region" description="Low complexity" evidence="2">
    <location>
        <begin position="769"/>
        <end position="786"/>
    </location>
</feature>
<accession>A0A2J6Q655</accession>
<feature type="region of interest" description="Disordered" evidence="2">
    <location>
        <begin position="1306"/>
        <end position="1333"/>
    </location>
</feature>
<feature type="region of interest" description="Disordered" evidence="2">
    <location>
        <begin position="326"/>
        <end position="345"/>
    </location>
</feature>
<feature type="compositionally biased region" description="Basic and acidic residues" evidence="2">
    <location>
        <begin position="385"/>
        <end position="394"/>
    </location>
</feature>
<evidence type="ECO:0000313" key="3">
    <source>
        <dbReference type="EMBL" id="PMD21723.1"/>
    </source>
</evidence>
<feature type="region of interest" description="Disordered" evidence="2">
    <location>
        <begin position="1"/>
        <end position="66"/>
    </location>
</feature>
<evidence type="ECO:0000313" key="4">
    <source>
        <dbReference type="Proteomes" id="UP000235672"/>
    </source>
</evidence>
<dbReference type="InterPro" id="IPR021006">
    <property type="entry name" value="Hda2/3"/>
</dbReference>
<dbReference type="EMBL" id="KZ613480">
    <property type="protein sequence ID" value="PMD21723.1"/>
    <property type="molecule type" value="Genomic_DNA"/>
</dbReference>
<evidence type="ECO:0008006" key="5">
    <source>
        <dbReference type="Google" id="ProtNLM"/>
    </source>
</evidence>
<feature type="compositionally biased region" description="Polar residues" evidence="2">
    <location>
        <begin position="550"/>
        <end position="563"/>
    </location>
</feature>
<dbReference type="Gene3D" id="3.40.50.12360">
    <property type="match status" value="1"/>
</dbReference>
<dbReference type="GO" id="GO:0070823">
    <property type="term" value="C:HDA1 complex"/>
    <property type="evidence" value="ECO:0007669"/>
    <property type="project" value="InterPro"/>
</dbReference>
<feature type="region of interest" description="Disordered" evidence="2">
    <location>
        <begin position="1599"/>
        <end position="1627"/>
    </location>
</feature>
<feature type="region of interest" description="Disordered" evidence="2">
    <location>
        <begin position="223"/>
        <end position="321"/>
    </location>
</feature>
<feature type="compositionally biased region" description="Low complexity" evidence="2">
    <location>
        <begin position="706"/>
        <end position="724"/>
    </location>
</feature>
<feature type="compositionally biased region" description="Basic residues" evidence="2">
    <location>
        <begin position="37"/>
        <end position="47"/>
    </location>
</feature>
<proteinExistence type="predicted"/>
<feature type="region of interest" description="Disordered" evidence="2">
    <location>
        <begin position="108"/>
        <end position="183"/>
    </location>
</feature>
<dbReference type="Gene3D" id="2.40.50.40">
    <property type="match status" value="1"/>
</dbReference>
<feature type="compositionally biased region" description="Low complexity" evidence="2">
    <location>
        <begin position="533"/>
        <end position="545"/>
    </location>
</feature>
<feature type="compositionally biased region" description="Polar residues" evidence="2">
    <location>
        <begin position="326"/>
        <end position="339"/>
    </location>
</feature>
<feature type="compositionally biased region" description="Polar residues" evidence="2">
    <location>
        <begin position="600"/>
        <end position="611"/>
    </location>
</feature>
<feature type="region of interest" description="Disordered" evidence="2">
    <location>
        <begin position="655"/>
        <end position="687"/>
    </location>
</feature>
<keyword evidence="1" id="KW-0175">Coiled coil</keyword>
<feature type="region of interest" description="Disordered" evidence="2">
    <location>
        <begin position="867"/>
        <end position="898"/>
    </location>
</feature>
<dbReference type="InterPro" id="IPR038609">
    <property type="entry name" value="HDA1_su2/3_sf"/>
</dbReference>
<sequence length="1683" mass="183895">MDAESRKRVGGSSTTDSVPKSRKRKSLASPSPATRRSAPKKKPRRRKAEGVEKQFALKDPGILDEKEENGKVYYLLAWADDPDTGEAYDPTWEPYNFVTPDVVADWQNRRTPVEQAKALDEENSQDRQQPEIIDLTDDNIQDSQAPRPEKRRKISHGPNPTAEEETPEKKPRKVGTVESARFQSVFTVGQEQNLYEIKDSYEEEQELSLAGVGKARVEIPISDGFDRDAYSKVVTSSQPSQHSHTSQLPRSSESQNSASSQLQTPAPRHKYSSLIWDEDVEGTIPDSQEPGSSSYKPSETQVSKNLSTSPETAGTDLNTGAVINTQVTSGGRFSVSGTVGSCDAEPLAGFTQASYVDTGGQSSSVQTEGPSTNRDQAQAFTQDSGENHIKDCGHQEPAAASLGFPQRGTQQTSSPDPRASSKSPSTGTAQALQSDYILEPSAELSENTSSSHIPSAQQVLDQSSLLDLQTSPDSSRPLGTQPEGTIKRKSSTSHKEISASSPHLPIAEGSLSRPIDSLTEQHIDHPFTQPNQVSVSEVGVSSSVEFGTQVPFQTVENENSHLASSSPQIRSSPVRSSSVPSPSVRSSSVPSPYVSAVESQNQTESPTSQPKLSLEQDIQESQRFQRNHQPEVAPDKLVSPVEGTSQIVFANQALPAAPATPVQTPREDVEQISADKTSESVASSPFPVLNINTQCSLSSLKSQALPSHQIVSIHQQSQESSSSLPSPPFEKTDSSGEQFAQLTSQNRPSTASPVLQSSESPAEYSSQAPPNQERPSQQRSSPPLQSIEGLEITLKQSQPPDFDPQSNALAPIQPVRAKPAIGTSENNSSLKASLIVDLTMDNSPSTAPAKADNPVLAKLKVRKAEALARRAAERERERAASASRSLPQSPAPPSPRLQSAALQITAAKSPVPRSPAPLSPEPMAAVAAVDDAAVIANQALPLQQTIEDAVPPAFQPILSPRVSPEVEVDADLELELPPMSLRILPQGQEEYAVPLPMVSYAQDVYVNAMRTRKSQRYAFLTDEVFDADLVKDIDAMLADLDQLCSHQDLIVEDLSTQRMDAIERQAKWAENISTKCIFLAEFLSLMQTEPKQIAVLVRPGRMLEILEALFIWHGFVYNRADRSGYTGNISGGPMQVSLIPTQGEILGFDPPSIVIAFDSSYASVPFLDDLRVDTRFPKKVVPLVQLIVTHSIEHLEKCFLRNLEPIERKIRLVSCLTQIGEGVGKLDHDYLPPPKAARAVAEYVVNGTMEGTWPLLPMPEIEDLKLDIDGSQLRQPSQEEASRSAMPLGNTSMAQASQFGMKRQLQIGDNGGRESPKRQRLTPIAGESDPTHVSDTVLHTSSGEALSASAEASKIIAKPHAIDDEQGSKVPLLMKMVNDLEIQLRSREATESELRQMNHDLKNRCRDYESSIASIQPKYQEALNDRGRFEHEFNMSSLRQASLRKEIENKEAEVIKLREQKATLQAELTEARTALSSSSIPEIAELGKLKEELVKEKSEKERLEKRLKNMQSDLEYMRNNYQNSSTLAAEHASENRALQTELDKLREKDKRDMVRIHEVQRSNEVKEYLRRVQTLKEEKSELERELEKKQEELRAIMNGRRATRGTSVPRSPRMGTGGTMSPGPRAMGRAMQMGNIGMAMAGGNGSRGNSPVPGELGGFRGTGAFVGEALFQDNRAPGGIGSR</sequence>
<evidence type="ECO:0000256" key="2">
    <source>
        <dbReference type="SAM" id="MobiDB-lite"/>
    </source>
</evidence>
<feature type="region of interest" description="Disordered" evidence="2">
    <location>
        <begin position="706"/>
        <end position="825"/>
    </location>
</feature>
<feature type="compositionally biased region" description="Basic and acidic residues" evidence="2">
    <location>
        <begin position="108"/>
        <end position="129"/>
    </location>
</feature>
<dbReference type="Pfam" id="PF11496">
    <property type="entry name" value="HDA2-3"/>
    <property type="match status" value="1"/>
</dbReference>
<dbReference type="Proteomes" id="UP000235672">
    <property type="component" value="Unassembled WGS sequence"/>
</dbReference>
<reference evidence="3 4" key="1">
    <citation type="submission" date="2016-05" db="EMBL/GenBank/DDBJ databases">
        <title>A degradative enzymes factory behind the ericoid mycorrhizal symbiosis.</title>
        <authorList>
            <consortium name="DOE Joint Genome Institute"/>
            <person name="Martino E."/>
            <person name="Morin E."/>
            <person name="Grelet G."/>
            <person name="Kuo A."/>
            <person name="Kohler A."/>
            <person name="Daghino S."/>
            <person name="Barry K."/>
            <person name="Choi C."/>
            <person name="Cichocki N."/>
            <person name="Clum A."/>
            <person name="Copeland A."/>
            <person name="Hainaut M."/>
            <person name="Haridas S."/>
            <person name="Labutti K."/>
            <person name="Lindquist E."/>
            <person name="Lipzen A."/>
            <person name="Khouja H.-R."/>
            <person name="Murat C."/>
            <person name="Ohm R."/>
            <person name="Olson A."/>
            <person name="Spatafora J."/>
            <person name="Veneault-Fourrey C."/>
            <person name="Henrissat B."/>
            <person name="Grigoriev I."/>
            <person name="Martin F."/>
            <person name="Perotto S."/>
        </authorList>
    </citation>
    <scope>NUCLEOTIDE SEQUENCE [LARGE SCALE GENOMIC DNA]</scope>
    <source>
        <strain evidence="3 4">UAMH 7357</strain>
    </source>
</reference>
<gene>
    <name evidence="3" type="ORF">NA56DRAFT_645531</name>
</gene>
<organism evidence="3 4">
    <name type="scientific">Hyaloscypha hepaticicola</name>
    <dbReference type="NCBI Taxonomy" id="2082293"/>
    <lineage>
        <taxon>Eukaryota</taxon>
        <taxon>Fungi</taxon>
        <taxon>Dikarya</taxon>
        <taxon>Ascomycota</taxon>
        <taxon>Pezizomycotina</taxon>
        <taxon>Leotiomycetes</taxon>
        <taxon>Helotiales</taxon>
        <taxon>Hyaloscyphaceae</taxon>
        <taxon>Hyaloscypha</taxon>
    </lineage>
</organism>
<feature type="compositionally biased region" description="Polar residues" evidence="2">
    <location>
        <begin position="407"/>
        <end position="433"/>
    </location>
</feature>
<feature type="region of interest" description="Disordered" evidence="2">
    <location>
        <begin position="353"/>
        <end position="639"/>
    </location>
</feature>
<feature type="compositionally biased region" description="Basic and acidic residues" evidence="2">
    <location>
        <begin position="48"/>
        <end position="66"/>
    </location>
</feature>